<keyword evidence="9" id="KW-1185">Reference proteome</keyword>
<keyword evidence="2 6" id="KW-0812">Transmembrane</keyword>
<dbReference type="OrthoDB" id="7868067at2"/>
<feature type="transmembrane region" description="Helical" evidence="6">
    <location>
        <begin position="42"/>
        <end position="70"/>
    </location>
</feature>
<keyword evidence="3 6" id="KW-1133">Transmembrane helix</keyword>
<accession>A0A2S0N7X9</accession>
<evidence type="ECO:0000256" key="2">
    <source>
        <dbReference type="ARBA" id="ARBA00022692"/>
    </source>
</evidence>
<sequence length="119" mass="12862">MVRRIVNWLFLVPLALIAVVLAVANRAPVTLSLDPFARGTAALAFSVPLFAVVILSMIVGVAIGGFAVWWKQGRYRKRCRAAENELAAARTEADRLRADLARREPPPGGAVAFLNRPAA</sequence>
<evidence type="ECO:0000313" key="9">
    <source>
        <dbReference type="Proteomes" id="UP000237889"/>
    </source>
</evidence>
<evidence type="ECO:0000256" key="3">
    <source>
        <dbReference type="ARBA" id="ARBA00022989"/>
    </source>
</evidence>
<keyword evidence="1" id="KW-1003">Cell membrane</keyword>
<proteinExistence type="predicted"/>
<keyword evidence="5" id="KW-0175">Coiled coil</keyword>
<dbReference type="EMBL" id="CP027668">
    <property type="protein sequence ID" value="AVO44226.1"/>
    <property type="molecule type" value="Genomic_DNA"/>
</dbReference>
<evidence type="ECO:0000256" key="6">
    <source>
        <dbReference type="SAM" id="Phobius"/>
    </source>
</evidence>
<dbReference type="Proteomes" id="UP000237889">
    <property type="component" value="Chromosome"/>
</dbReference>
<dbReference type="GO" id="GO:0005886">
    <property type="term" value="C:plasma membrane"/>
    <property type="evidence" value="ECO:0007669"/>
    <property type="project" value="InterPro"/>
</dbReference>
<dbReference type="InterPro" id="IPR010445">
    <property type="entry name" value="LapA_dom"/>
</dbReference>
<evidence type="ECO:0000256" key="1">
    <source>
        <dbReference type="ARBA" id="ARBA00022475"/>
    </source>
</evidence>
<dbReference type="RefSeq" id="WP_106747556.1">
    <property type="nucleotide sequence ID" value="NZ_CP027668.1"/>
</dbReference>
<evidence type="ECO:0000256" key="4">
    <source>
        <dbReference type="ARBA" id="ARBA00023136"/>
    </source>
</evidence>
<evidence type="ECO:0000256" key="5">
    <source>
        <dbReference type="SAM" id="Coils"/>
    </source>
</evidence>
<keyword evidence="4 6" id="KW-0472">Membrane</keyword>
<evidence type="ECO:0000313" key="8">
    <source>
        <dbReference type="EMBL" id="AVO44226.1"/>
    </source>
</evidence>
<organism evidence="8 9">
    <name type="scientific">Phreatobacter cathodiphilus</name>
    <dbReference type="NCBI Taxonomy" id="1868589"/>
    <lineage>
        <taxon>Bacteria</taxon>
        <taxon>Pseudomonadati</taxon>
        <taxon>Pseudomonadota</taxon>
        <taxon>Alphaproteobacteria</taxon>
        <taxon>Hyphomicrobiales</taxon>
        <taxon>Phreatobacteraceae</taxon>
        <taxon>Phreatobacter</taxon>
    </lineage>
</organism>
<protein>
    <submittedName>
        <fullName evidence="8">DUF1049 domain-containing protein</fullName>
    </submittedName>
</protein>
<gene>
    <name evidence="8" type="ORF">C6569_03595</name>
</gene>
<reference evidence="8 9" key="1">
    <citation type="submission" date="2018-03" db="EMBL/GenBank/DDBJ databases">
        <title>Genome sequencing of Phreatobacter sp.</title>
        <authorList>
            <person name="Kim S.-J."/>
            <person name="Heo J."/>
            <person name="Kwon S.-W."/>
        </authorList>
    </citation>
    <scope>NUCLEOTIDE SEQUENCE [LARGE SCALE GENOMIC DNA]</scope>
    <source>
        <strain evidence="8 9">S-12</strain>
    </source>
</reference>
<name>A0A2S0N7X9_9HYPH</name>
<evidence type="ECO:0000259" key="7">
    <source>
        <dbReference type="Pfam" id="PF06305"/>
    </source>
</evidence>
<feature type="domain" description="Lipopolysaccharide assembly protein A" evidence="7">
    <location>
        <begin position="25"/>
        <end position="92"/>
    </location>
</feature>
<dbReference type="AlphaFoldDB" id="A0A2S0N7X9"/>
<dbReference type="KEGG" id="phr:C6569_03595"/>
<feature type="coiled-coil region" evidence="5">
    <location>
        <begin position="72"/>
        <end position="99"/>
    </location>
</feature>
<dbReference type="Pfam" id="PF06305">
    <property type="entry name" value="LapA_dom"/>
    <property type="match status" value="1"/>
</dbReference>